<evidence type="ECO:0000256" key="7">
    <source>
        <dbReference type="ARBA" id="ARBA00022989"/>
    </source>
</evidence>
<feature type="compositionally biased region" description="Polar residues" evidence="15">
    <location>
        <begin position="1188"/>
        <end position="1198"/>
    </location>
</feature>
<dbReference type="GO" id="GO:0002040">
    <property type="term" value="P:sprouting angiogenesis"/>
    <property type="evidence" value="ECO:0007669"/>
    <property type="project" value="TreeGrafter"/>
</dbReference>
<dbReference type="Gene3D" id="2.60.220.50">
    <property type="match status" value="1"/>
</dbReference>
<evidence type="ECO:0000256" key="5">
    <source>
        <dbReference type="ARBA" id="ARBA00022729"/>
    </source>
</evidence>
<sequence length="1295" mass="143387">MPGSVPSRCPWALLLLLSLVPWALNCPVLIHSCKCVAERPKPGLGSATAPRKKVVCTNEELLEVPDPALLPNSTVSLILSNNKIMVLKNSSFYGLHDLEKLDLKNNLISQMEPGAFLGLSELKRLDISNNRIGCVNPAAFQGLSSLTRLIMSGNIFSSLTPGVFDEMPSLKSVDFSTEYLTCDCHLRWLASWTRNGSNQVSDRTLCAYPSFLRDRPLRSLVENQLNCEGTLELHTHYLIPSLRQVVFQGDRLPFQCTASYLGNSSQIIWYHNGNQVVRDDELGIILEETIIHDCTLITSELFLNNILLSANGEWECIVSTDHGNVSKKVELVVLENSASYCPAERLSNNRGDFRWSRTLAGITSYQPCPPYPFTSISLIDSGKERKASRHCNRTGHWEEGDYSNCQYTNDITNVLYKLAKMHINASNVLSLADQLQKYTAEAAMFSDMMDVIYVAQIMEKFVKLVANVKQLAEVMLEMASNIMQVDDHILWMAQVEDKACSSIVQTVEKIAGLTLSSNSQDLSVSTRNIALEAYLIKPDSFVGLSCTAYQRRGGHRQETHRKEQEVDAHTEQRLKFRCTTGQANVSLPNFHVKNSLALASVQLPPSLFMATSSQSCKLQVLAFRNGKLFRSVGNSSRLAEDGKRRSISTPVIYVGTKECGVGNITDPVKVTLRHLVKGSDPLPAQWNFKSLEGYGSWSSEGCQLLSEEPNITSMQCHQLSNFAILTELNTFSQSTQNGTEVLHPVIYSCTAILLVCLFTTIITYIVNHSSIQISRKGWHMQLNLCFHIAMTSAVFAGGINLTGYLIVCQAVSIILHYSSLSTLLWMGLKARVIYKELTHKPQPPQDGETVQSPQRPMLRFYLIAGGIPLIICGITAAVNMNNSRENSPYCCLVWMPSLGAFYVPAALILLVTWIYLLCAGINLKRQPPEQKDLPEPIEPQQPPGGISHLLTDSSSISVTINSASPPADVDTVYSLAVQFWALVIVHVLYIVLWIFGALAVSQDWYFNIIFSCFYGVIAVALGLFIFIHHCVRREDVQRSWFSCCPSHTEPLPMQAYVHAGSPVYDSPQVYAGCNTEAANSVKLSSSPSSSSNSNNGPCKITNLQLAQNQVESCSPKPASCEDSEPANNKNVTVPSRYMNNLHGRRNHKSRSKQYREGKHHRLKVLRGPTSEQPSSESGSIHNSHSESYNSRNSPLNNGRTGGEARDPEGGLTQSEGSDSSGHPTQDFAKAQRKSPSRDNLKQANSMERETKRRSYPLNTANQNGVLKGSKYDINLATTETSATMKTGLWKSETTV</sequence>
<evidence type="ECO:0000256" key="1">
    <source>
        <dbReference type="ARBA" id="ARBA00004141"/>
    </source>
</evidence>
<feature type="transmembrane region" description="Helical" evidence="16">
    <location>
        <begin position="1004"/>
        <end position="1027"/>
    </location>
</feature>
<dbReference type="InterPro" id="IPR046338">
    <property type="entry name" value="GAIN_dom_sf"/>
</dbReference>
<accession>A0AAD1RM76</accession>
<dbReference type="InterPro" id="IPR003599">
    <property type="entry name" value="Ig_sub"/>
</dbReference>
<dbReference type="Pfam" id="PF26588">
    <property type="entry name" value="GAIN_ADGRA3"/>
    <property type="match status" value="1"/>
</dbReference>
<feature type="transmembrane region" description="Helical" evidence="16">
    <location>
        <begin position="778"/>
        <end position="798"/>
    </location>
</feature>
<comment type="subcellular location">
    <subcellularLocation>
        <location evidence="1">Membrane</location>
        <topology evidence="1">Multi-pass membrane protein</topology>
    </subcellularLocation>
</comment>
<dbReference type="Proteomes" id="UP001295444">
    <property type="component" value="Chromosome 03"/>
</dbReference>
<dbReference type="PROSITE" id="PS50835">
    <property type="entry name" value="IG_LIKE"/>
    <property type="match status" value="1"/>
</dbReference>
<feature type="compositionally biased region" description="Basic residues" evidence="15">
    <location>
        <begin position="1142"/>
        <end position="1164"/>
    </location>
</feature>
<dbReference type="InterPro" id="IPR003591">
    <property type="entry name" value="Leu-rich_rpt_typical-subtyp"/>
</dbReference>
<feature type="domain" description="Ig-like" evidence="21">
    <location>
        <begin position="216"/>
        <end position="326"/>
    </location>
</feature>
<dbReference type="Gene3D" id="3.80.10.10">
    <property type="entry name" value="Ribonuclease Inhibitor"/>
    <property type="match status" value="2"/>
</dbReference>
<evidence type="ECO:0000256" key="14">
    <source>
        <dbReference type="ARBA" id="ARBA00023319"/>
    </source>
</evidence>
<proteinExistence type="inferred from homology"/>
<feature type="transmembrane region" description="Helical" evidence="16">
    <location>
        <begin position="979"/>
        <end position="998"/>
    </location>
</feature>
<dbReference type="PROSITE" id="PS50261">
    <property type="entry name" value="G_PROTEIN_RECEP_F2_4"/>
    <property type="match status" value="1"/>
</dbReference>
<evidence type="ECO:0000256" key="2">
    <source>
        <dbReference type="ARBA" id="ARBA00007343"/>
    </source>
</evidence>
<dbReference type="SUPFAM" id="SSF52058">
    <property type="entry name" value="L domain-like"/>
    <property type="match status" value="1"/>
</dbReference>
<dbReference type="InterPro" id="IPR013783">
    <property type="entry name" value="Ig-like_fold"/>
</dbReference>
<evidence type="ECO:0000256" key="10">
    <source>
        <dbReference type="ARBA" id="ARBA00023157"/>
    </source>
</evidence>
<dbReference type="InterPro" id="IPR017983">
    <property type="entry name" value="GPCR_2_secretin-like_CS"/>
</dbReference>
<feature type="domain" description="G-protein coupled receptors family 2 profile 1" evidence="19">
    <location>
        <begin position="315"/>
        <end position="409"/>
    </location>
</feature>
<dbReference type="GO" id="GO:1990909">
    <property type="term" value="C:Wnt signalosome"/>
    <property type="evidence" value="ECO:0007669"/>
    <property type="project" value="TreeGrafter"/>
</dbReference>
<evidence type="ECO:0000256" key="13">
    <source>
        <dbReference type="ARBA" id="ARBA00023224"/>
    </source>
</evidence>
<dbReference type="Pfam" id="PF02793">
    <property type="entry name" value="HRM"/>
    <property type="match status" value="1"/>
</dbReference>
<evidence type="ECO:0000256" key="15">
    <source>
        <dbReference type="SAM" id="MobiDB-lite"/>
    </source>
</evidence>
<feature type="domain" description="GAIN-B" evidence="18">
    <location>
        <begin position="576"/>
        <end position="732"/>
    </location>
</feature>
<dbReference type="Pfam" id="PF13855">
    <property type="entry name" value="LRR_8"/>
    <property type="match status" value="1"/>
</dbReference>
<evidence type="ECO:0000256" key="11">
    <source>
        <dbReference type="ARBA" id="ARBA00023170"/>
    </source>
</evidence>
<dbReference type="Gene3D" id="4.10.1240.10">
    <property type="entry name" value="GPCR, family 2, extracellular hormone receptor domain"/>
    <property type="match status" value="1"/>
</dbReference>
<feature type="chain" id="PRO_5042193371" evidence="17">
    <location>
        <begin position="26"/>
        <end position="1295"/>
    </location>
</feature>
<dbReference type="InterPro" id="IPR017981">
    <property type="entry name" value="GPCR_2-like_7TM"/>
</dbReference>
<evidence type="ECO:0000256" key="8">
    <source>
        <dbReference type="ARBA" id="ARBA00023040"/>
    </source>
</evidence>
<evidence type="ECO:0000313" key="22">
    <source>
        <dbReference type="EMBL" id="CAH2274623.1"/>
    </source>
</evidence>
<dbReference type="Pfam" id="PF01463">
    <property type="entry name" value="LRRCT"/>
    <property type="match status" value="1"/>
</dbReference>
<dbReference type="EMBL" id="OW240914">
    <property type="protein sequence ID" value="CAH2274623.1"/>
    <property type="molecule type" value="Genomic_DNA"/>
</dbReference>
<evidence type="ECO:0000256" key="16">
    <source>
        <dbReference type="SAM" id="Phobius"/>
    </source>
</evidence>
<feature type="compositionally biased region" description="Basic and acidic residues" evidence="15">
    <location>
        <begin position="1235"/>
        <end position="1252"/>
    </location>
</feature>
<dbReference type="SMART" id="SM00369">
    <property type="entry name" value="LRR_TYP"/>
    <property type="match status" value="4"/>
</dbReference>
<keyword evidence="11 22" id="KW-0675">Receptor</keyword>
<evidence type="ECO:0000313" key="23">
    <source>
        <dbReference type="Proteomes" id="UP001295444"/>
    </source>
</evidence>
<feature type="transmembrane region" description="Helical" evidence="16">
    <location>
        <begin position="900"/>
        <end position="923"/>
    </location>
</feature>
<keyword evidence="4 16" id="KW-0812">Transmembrane</keyword>
<evidence type="ECO:0000256" key="9">
    <source>
        <dbReference type="ARBA" id="ARBA00023136"/>
    </source>
</evidence>
<keyword evidence="7 16" id="KW-1133">Transmembrane helix</keyword>
<dbReference type="FunFam" id="3.80.10.10:FF:000287">
    <property type="entry name" value="adhesion G protein-coupled receptor A3"/>
    <property type="match status" value="1"/>
</dbReference>
<evidence type="ECO:0000256" key="17">
    <source>
        <dbReference type="SAM" id="SignalP"/>
    </source>
</evidence>
<evidence type="ECO:0000256" key="4">
    <source>
        <dbReference type="ARBA" id="ARBA00022692"/>
    </source>
</evidence>
<dbReference type="Gene3D" id="2.60.40.10">
    <property type="entry name" value="Immunoglobulins"/>
    <property type="match status" value="1"/>
</dbReference>
<keyword evidence="10" id="KW-1015">Disulfide bond</keyword>
<dbReference type="PROSITE" id="PS00650">
    <property type="entry name" value="G_PROTEIN_RECEP_F2_2"/>
    <property type="match status" value="1"/>
</dbReference>
<evidence type="ECO:0000259" key="19">
    <source>
        <dbReference type="PROSITE" id="PS50227"/>
    </source>
</evidence>
<dbReference type="SUPFAM" id="SSF111418">
    <property type="entry name" value="Hormone receptor domain"/>
    <property type="match status" value="1"/>
</dbReference>
<evidence type="ECO:0000259" key="18">
    <source>
        <dbReference type="PROSITE" id="PS50221"/>
    </source>
</evidence>
<dbReference type="InterPro" id="IPR036179">
    <property type="entry name" value="Ig-like_dom_sf"/>
</dbReference>
<feature type="compositionally biased region" description="Polar residues" evidence="15">
    <location>
        <begin position="1211"/>
        <end position="1223"/>
    </location>
</feature>
<dbReference type="SMART" id="SM00303">
    <property type="entry name" value="GPS"/>
    <property type="match status" value="1"/>
</dbReference>
<dbReference type="GO" id="GO:0004930">
    <property type="term" value="F:G protein-coupled receptor activity"/>
    <property type="evidence" value="ECO:0007669"/>
    <property type="project" value="UniProtKB-KW"/>
</dbReference>
<keyword evidence="13" id="KW-0807">Transducer</keyword>
<gene>
    <name evidence="22" type="ORF">PECUL_23A040303</name>
</gene>
<keyword evidence="14" id="KW-0393">Immunoglobulin domain</keyword>
<dbReference type="GO" id="GO:0007166">
    <property type="term" value="P:cell surface receptor signaling pathway"/>
    <property type="evidence" value="ECO:0007669"/>
    <property type="project" value="InterPro"/>
</dbReference>
<comment type="similarity">
    <text evidence="2">Belongs to the G-protein coupled receptor 2 family. Adhesion G-protein coupled receptor (ADGR) subfamily.</text>
</comment>
<feature type="signal peptide" evidence="17">
    <location>
        <begin position="1"/>
        <end position="25"/>
    </location>
</feature>
<evidence type="ECO:0000256" key="6">
    <source>
        <dbReference type="ARBA" id="ARBA00022737"/>
    </source>
</evidence>
<dbReference type="Pfam" id="PF00002">
    <property type="entry name" value="7tm_2"/>
    <property type="match status" value="1"/>
</dbReference>
<dbReference type="PANTHER" id="PTHR45930">
    <property type="entry name" value="G-PROTEIN COUPLED RECEPTOR 124-LIKE PROTEIN"/>
    <property type="match status" value="1"/>
</dbReference>
<dbReference type="InterPro" id="IPR000203">
    <property type="entry name" value="GPS"/>
</dbReference>
<dbReference type="GO" id="GO:0005886">
    <property type="term" value="C:plasma membrane"/>
    <property type="evidence" value="ECO:0007669"/>
    <property type="project" value="TreeGrafter"/>
</dbReference>
<feature type="region of interest" description="Disordered" evidence="15">
    <location>
        <begin position="1114"/>
        <end position="1263"/>
    </location>
</feature>
<dbReference type="InterPro" id="IPR051963">
    <property type="entry name" value="Adhesion_GPCR_A"/>
</dbReference>
<feature type="transmembrane region" description="Helical" evidence="16">
    <location>
        <begin position="745"/>
        <end position="766"/>
    </location>
</feature>
<dbReference type="InterPro" id="IPR058808">
    <property type="entry name" value="GAIN_ADGRA2/3"/>
</dbReference>
<keyword evidence="6" id="KW-0677">Repeat</keyword>
<protein>
    <submittedName>
        <fullName evidence="22">Adhesion G -coupled receptor A2</fullName>
    </submittedName>
</protein>
<dbReference type="Gene3D" id="1.20.1070.10">
    <property type="entry name" value="Rhodopsin 7-helix transmembrane proteins"/>
    <property type="match status" value="1"/>
</dbReference>
<dbReference type="PROSITE" id="PS51450">
    <property type="entry name" value="LRR"/>
    <property type="match status" value="1"/>
</dbReference>
<dbReference type="GO" id="GO:0090263">
    <property type="term" value="P:positive regulation of canonical Wnt signaling pathway"/>
    <property type="evidence" value="ECO:0007669"/>
    <property type="project" value="TreeGrafter"/>
</dbReference>
<dbReference type="InterPro" id="IPR001879">
    <property type="entry name" value="GPCR_2_extracellular_dom"/>
</dbReference>
<dbReference type="SMART" id="SM00409">
    <property type="entry name" value="IG"/>
    <property type="match status" value="1"/>
</dbReference>
<name>A0AAD1RM76_PELCU</name>
<keyword evidence="8" id="KW-0297">G-protein coupled receptor</keyword>
<keyword evidence="5 17" id="KW-0732">Signal</keyword>
<keyword evidence="12" id="KW-0325">Glycoprotein</keyword>
<evidence type="ECO:0000256" key="12">
    <source>
        <dbReference type="ARBA" id="ARBA00023180"/>
    </source>
</evidence>
<dbReference type="GO" id="GO:0007417">
    <property type="term" value="P:central nervous system development"/>
    <property type="evidence" value="ECO:0007669"/>
    <property type="project" value="TreeGrafter"/>
</dbReference>
<reference evidence="22" key="1">
    <citation type="submission" date="2022-03" db="EMBL/GenBank/DDBJ databases">
        <authorList>
            <person name="Alioto T."/>
            <person name="Alioto T."/>
            <person name="Gomez Garrido J."/>
        </authorList>
    </citation>
    <scope>NUCLEOTIDE SEQUENCE</scope>
</reference>
<evidence type="ECO:0000256" key="3">
    <source>
        <dbReference type="ARBA" id="ARBA00022614"/>
    </source>
</evidence>
<dbReference type="InterPro" id="IPR036445">
    <property type="entry name" value="GPCR_2_extracell_dom_sf"/>
</dbReference>
<dbReference type="PROSITE" id="PS50227">
    <property type="entry name" value="G_PROTEIN_RECEP_F2_3"/>
    <property type="match status" value="1"/>
</dbReference>
<dbReference type="SUPFAM" id="SSF48726">
    <property type="entry name" value="Immunoglobulin"/>
    <property type="match status" value="1"/>
</dbReference>
<dbReference type="InterPro" id="IPR000832">
    <property type="entry name" value="GPCR_2_secretin-like"/>
</dbReference>
<feature type="transmembrane region" description="Helical" evidence="16">
    <location>
        <begin position="804"/>
        <end position="828"/>
    </location>
</feature>
<dbReference type="InterPro" id="IPR032675">
    <property type="entry name" value="LRR_dom_sf"/>
</dbReference>
<dbReference type="InterPro" id="IPR057244">
    <property type="entry name" value="GAIN_B"/>
</dbReference>
<keyword evidence="23" id="KW-1185">Reference proteome</keyword>
<dbReference type="Pfam" id="PF01825">
    <property type="entry name" value="GPS"/>
    <property type="match status" value="1"/>
</dbReference>
<evidence type="ECO:0000259" key="20">
    <source>
        <dbReference type="PROSITE" id="PS50261"/>
    </source>
</evidence>
<dbReference type="InterPro" id="IPR000483">
    <property type="entry name" value="Cys-rich_flank_reg_C"/>
</dbReference>
<organism evidence="22 23">
    <name type="scientific">Pelobates cultripes</name>
    <name type="common">Western spadefoot toad</name>
    <dbReference type="NCBI Taxonomy" id="61616"/>
    <lineage>
        <taxon>Eukaryota</taxon>
        <taxon>Metazoa</taxon>
        <taxon>Chordata</taxon>
        <taxon>Craniata</taxon>
        <taxon>Vertebrata</taxon>
        <taxon>Euteleostomi</taxon>
        <taxon>Amphibia</taxon>
        <taxon>Batrachia</taxon>
        <taxon>Anura</taxon>
        <taxon>Pelobatoidea</taxon>
        <taxon>Pelobatidae</taxon>
        <taxon>Pelobates</taxon>
    </lineage>
</organism>
<feature type="transmembrane region" description="Helical" evidence="16">
    <location>
        <begin position="860"/>
        <end position="880"/>
    </location>
</feature>
<feature type="compositionally biased region" description="Low complexity" evidence="15">
    <location>
        <begin position="1174"/>
        <end position="1187"/>
    </location>
</feature>
<feature type="domain" description="G-protein coupled receptors family 2 profile 2" evidence="20">
    <location>
        <begin position="742"/>
        <end position="1033"/>
    </location>
</feature>
<keyword evidence="9 16" id="KW-0472">Membrane</keyword>
<dbReference type="PROSITE" id="PS50221">
    <property type="entry name" value="GAIN_B"/>
    <property type="match status" value="1"/>
</dbReference>
<dbReference type="PANTHER" id="PTHR45930:SF1">
    <property type="entry name" value="ADHESION G PROTEIN-COUPLED RECEPTOR A2"/>
    <property type="match status" value="1"/>
</dbReference>
<dbReference type="InterPro" id="IPR001611">
    <property type="entry name" value="Leu-rich_rpt"/>
</dbReference>
<evidence type="ECO:0000259" key="21">
    <source>
        <dbReference type="PROSITE" id="PS50835"/>
    </source>
</evidence>
<dbReference type="InterPro" id="IPR007110">
    <property type="entry name" value="Ig-like_dom"/>
</dbReference>
<dbReference type="SMART" id="SM00082">
    <property type="entry name" value="LRRCT"/>
    <property type="match status" value="1"/>
</dbReference>
<keyword evidence="3" id="KW-0433">Leucine-rich repeat</keyword>